<dbReference type="Pfam" id="PF26140">
    <property type="entry name" value="HEAT_URB1"/>
    <property type="match status" value="1"/>
</dbReference>
<feature type="region of interest" description="Disordered" evidence="1">
    <location>
        <begin position="548"/>
        <end position="569"/>
    </location>
</feature>
<evidence type="ECO:0000259" key="4">
    <source>
        <dbReference type="Pfam" id="PF26140"/>
    </source>
</evidence>
<protein>
    <submittedName>
        <fullName evidence="5">Ribosome 60S biogenesis N-terminal-domain-containing protein</fullName>
    </submittedName>
</protein>
<evidence type="ECO:0000256" key="1">
    <source>
        <dbReference type="SAM" id="MobiDB-lite"/>
    </source>
</evidence>
<evidence type="ECO:0000259" key="3">
    <source>
        <dbReference type="Pfam" id="PF16201"/>
    </source>
</evidence>
<accession>A0ABQ8QJL6</accession>
<sequence>MPAGSSQRKRFRADDSINAQDASLTFKSPVEIDRALTLEGNVDGVIKTLSSLRWQFQHSGAHQINLEQWLRSSSAEALLNLWDQLENEDKVTSMLISLLCTILQFLRASADSDNRLARSLLLPERVAKLNTYLAGKNSNRNQNVHLVPDTLNLLTALVAWDPKTVLEGLRWDIEAFSRILRGYRNRKDGKGKGKERSKSHQYVDSRSRASLLSLIVAMLSQDVPARVKSVFLASGTPTLSLLQNILSGIGDSYDEEHYVYSYAEIKTLFETLYAGVWCDKRVSRSVKVAIFVFGQGQKNGLRNEGIWDMRRGGQVAGEKVWKGLLALYSRTEHESSFPGIAEGKQTQTSDDEGGVPADLVHHFLLALCTRPGLGLCFRDQGWYPPNHNNKTVAGDDLIHDEEAHSSSNHTSSLFHADEDTQRNPKHNIHNPLLLRVLRLLTPTTDSRQQELAARILEACPELISVCSDVISGGPGALDAKVNARWMIGMAWYGRVVALPVPEDTIYISATGNANAARTPRLNPPPVRNVVESIIPSFTGGGTKSLLTKALGTSSGTENRATGESTDQNTGFGLGLVQHTTALTLCRCLRKLTEVQTSFLRAARAVGELEEEEEMIYSNAGGSAHATSPWTRRLTEVNREVRARLPDIQVVLAFLKRIEVAASQVESLSTSPSTGTANFTALALLSESAHRLIWLYHACFVSASTLSTAEEGLGRFDVGGLMANVSMFATEKDMQRQENAAAGDISGLNMLKDVHILKTLSLSKEFGSRVFGKVGNLKQSPFHLLLWAFSRGSAPRDSRKSGHHVLHNEIRRLLEQVLSRSLLFRRHEGKEPRYRGGAVEEVRVWLAALADIKDHCEADATVDFLDDCVQRYMRTPERYLDVFEEIRDANISDTARWSQETITGGLPSPLVMTLLEQLDHRIHAVSVQEQLHSPGYESAIYSLRALFRFIKCLFVSLAALCEPRALPVLRALVDKITTGKSFNDTTGGEAIRSSRAETLRLQMLLKFRNPNSELNKIDDSAMAHDSAHVAGEEDFEMFLAKSISVTGLIDDPVLRAQLIEKVMVGHGGVDNDQVGEQVANILRAVCLVSHRVMALKESHEDTERYMRSLILLIAELMAKSMVQLPLPMQRAVREYVFRENEVLKGFWITEESSTVSEAIGHLLDSSGLNVSEAADCTLLEDITGQWASYLHRQLRNPISGALMINPRETNPKFALALLWLRYAHPRVLCDLFDLAYSYRSQPQSSATAMLLLNTTLEAFGTHARITSEAANGTDTEPFLVEGELRLRLPIFLTLFSERDTHKFDSASLEELILHALQSRLPIGFDGISSDLLNERLIHTRRRHHWNQRLENVSDMLDSNVFFQIYLDRDDAQNWSSTTTKIVCSAIYNGYIELDALSSWLIRLSTAPSDIMLHTAELLVPVLHAYLDCSRVSGTLSNSDRNKQGELWQAYGVHFSFLLNLTSHAPPILSAKTQLMCGICIVILLDLSIAHSSSHGQTFTHLLMKYILALPRDDISLVLLEIGKKCVSCPDRGFNEVGEGVVDHALRWTVRKLTGGREIEGNDIRFLSEITSLLAAKSTIKPHLAEPVLTAVVREHLHSEIALKLLAIMLPKVDLKPLVVNRHLQILVQHPHFGKLTSSSVNRALINTLYTLFHLHPFNTCQSSHVQPLVALYRGSASVADRKLLAIFRLFENQRRTSVASLLARWNPSPEGFHSTNAFEALKDVDSLVVLRTTLHFPQWRVFENDESWDEWPEASEIYDPAFLLLLFAHVLVEDIPKTAPGWVELFRTNVVGLAFRALSAKDGTLREFAAAQIAVLWRCLEHAEMLEKPHVFHILSLLRDALHPAHGRTPERLPSYTTLLLAHALRGVFYPSNFVYPVTARFLLQRPALDIGDVPMLYGMLYSSAEDHGKKDHAWIIRMLADGMQSSLDWRVFKRRHTWDLLASVFQSEEKERALRRGVLEVLANLTCVPEAAMSLLLKSNLLTWIEMQLLIPQEDEGLAWLKILENILVISHHEKMETSTGGEWRACLARCILLLLNACKSLRSLPIAHLITGIVLRIALLSGTLPPQMPKLLTRCVSVIKEQERDWTLLPVTSAGSMIASGSLFQAPHGAFKLHEIPQLSESASGEAQGESIEQLWRVAMLVDVDRKLAAWDELSSLLLLWRACKGEHSVVGEWARREAVKNMCIRGIEGVRKT</sequence>
<dbReference type="InterPro" id="IPR032436">
    <property type="entry name" value="URB1_C"/>
</dbReference>
<name>A0ABQ8QJL6_9AGAR</name>
<dbReference type="PANTHER" id="PTHR13500:SF0">
    <property type="entry name" value="NUCLEOLAR PRE-RIBOSOMAL-ASSOCIATED PROTEIN 1"/>
    <property type="match status" value="1"/>
</dbReference>
<keyword evidence="6" id="KW-1185">Reference proteome</keyword>
<organism evidence="5 6">
    <name type="scientific">Lentinula boryana</name>
    <dbReference type="NCBI Taxonomy" id="40481"/>
    <lineage>
        <taxon>Eukaryota</taxon>
        <taxon>Fungi</taxon>
        <taxon>Dikarya</taxon>
        <taxon>Basidiomycota</taxon>
        <taxon>Agaricomycotina</taxon>
        <taxon>Agaricomycetes</taxon>
        <taxon>Agaricomycetidae</taxon>
        <taxon>Agaricales</taxon>
        <taxon>Marasmiineae</taxon>
        <taxon>Omphalotaceae</taxon>
        <taxon>Lentinula</taxon>
    </lineage>
</organism>
<feature type="domain" description="URB1 N-terminal" evidence="2">
    <location>
        <begin position="78"/>
        <end position="486"/>
    </location>
</feature>
<dbReference type="InterPro" id="IPR059018">
    <property type="entry name" value="HEAT_URB1"/>
</dbReference>
<comment type="caution">
    <text evidence="5">The sequence shown here is derived from an EMBL/GenBank/DDBJ whole genome shotgun (WGS) entry which is preliminary data.</text>
</comment>
<dbReference type="EMBL" id="MU790554">
    <property type="protein sequence ID" value="KAJ3998679.1"/>
    <property type="molecule type" value="Genomic_DNA"/>
</dbReference>
<proteinExistence type="predicted"/>
<dbReference type="InterPro" id="IPR039844">
    <property type="entry name" value="URB1"/>
</dbReference>
<feature type="domain" description="URB1 central HEAT repeat" evidence="4">
    <location>
        <begin position="800"/>
        <end position="924"/>
    </location>
</feature>
<dbReference type="Pfam" id="PF11707">
    <property type="entry name" value="Npa1"/>
    <property type="match status" value="1"/>
</dbReference>
<dbReference type="Pfam" id="PF16201">
    <property type="entry name" value="NopRA1"/>
    <property type="match status" value="1"/>
</dbReference>
<reference evidence="5" key="1">
    <citation type="submission" date="2022-08" db="EMBL/GenBank/DDBJ databases">
        <authorList>
            <consortium name="DOE Joint Genome Institute"/>
            <person name="Min B."/>
            <person name="Riley R."/>
            <person name="Sierra-Patev S."/>
            <person name="Naranjo-Ortiz M."/>
            <person name="Looney B."/>
            <person name="Konkel Z."/>
            <person name="Slot J.C."/>
            <person name="Sakamoto Y."/>
            <person name="Steenwyk J.L."/>
            <person name="Rokas A."/>
            <person name="Carro J."/>
            <person name="Camarero S."/>
            <person name="Ferreira P."/>
            <person name="Molpeceres G."/>
            <person name="Ruiz-Duenas F.J."/>
            <person name="Serrano A."/>
            <person name="Henrissat B."/>
            <person name="Drula E."/>
            <person name="Hughes K.W."/>
            <person name="Mata J.L."/>
            <person name="Ishikawa N.K."/>
            <person name="Vargas-Isla R."/>
            <person name="Ushijima S."/>
            <person name="Smith C.A."/>
            <person name="Ahrendt S."/>
            <person name="Andreopoulos W."/>
            <person name="He G."/>
            <person name="Labutti K."/>
            <person name="Lipzen A."/>
            <person name="Ng V."/>
            <person name="Sandor L."/>
            <person name="Barry K."/>
            <person name="Martinez A.T."/>
            <person name="Xiao Y."/>
            <person name="Gibbons J.G."/>
            <person name="Terashima K."/>
            <person name="Hibbett D.S."/>
            <person name="Grigoriev I.V."/>
        </authorList>
    </citation>
    <scope>NUCLEOTIDE SEQUENCE</scope>
    <source>
        <strain evidence="5">TFB10827</strain>
    </source>
</reference>
<dbReference type="Proteomes" id="UP001163828">
    <property type="component" value="Unassembled WGS sequence"/>
</dbReference>
<dbReference type="PANTHER" id="PTHR13500">
    <property type="entry name" value="NUCLEOLAR PRERIBOSOMAL-ASSOCIATED PROTEIN 1"/>
    <property type="match status" value="1"/>
</dbReference>
<feature type="domain" description="URB1 C-terminal" evidence="3">
    <location>
        <begin position="1791"/>
        <end position="1984"/>
    </location>
</feature>
<evidence type="ECO:0000313" key="5">
    <source>
        <dbReference type="EMBL" id="KAJ3998679.1"/>
    </source>
</evidence>
<evidence type="ECO:0000259" key="2">
    <source>
        <dbReference type="Pfam" id="PF11707"/>
    </source>
</evidence>
<gene>
    <name evidence="5" type="ORF">F5050DRAFT_1868337</name>
</gene>
<evidence type="ECO:0000313" key="6">
    <source>
        <dbReference type="Proteomes" id="UP001163828"/>
    </source>
</evidence>
<feature type="compositionally biased region" description="Polar residues" evidence="1">
    <location>
        <begin position="550"/>
        <end position="569"/>
    </location>
</feature>
<dbReference type="InterPro" id="IPR021714">
    <property type="entry name" value="URB1_N"/>
</dbReference>